<keyword evidence="2" id="KW-1185">Reference proteome</keyword>
<dbReference type="OrthoDB" id="1627328at2"/>
<organism evidence="1 2">
    <name type="scientific">Caviibacterium pharyngocola</name>
    <dbReference type="NCBI Taxonomy" id="28159"/>
    <lineage>
        <taxon>Bacteria</taxon>
        <taxon>Pseudomonadati</taxon>
        <taxon>Pseudomonadota</taxon>
        <taxon>Gammaproteobacteria</taxon>
        <taxon>Pasteurellales</taxon>
        <taxon>Pasteurellaceae</taxon>
        <taxon>Caviibacterium</taxon>
    </lineage>
</organism>
<dbReference type="Proteomes" id="UP000230282">
    <property type="component" value="Unassembled WGS sequence"/>
</dbReference>
<dbReference type="InterPro" id="IPR021234">
    <property type="entry name" value="DUF2827"/>
</dbReference>
<sequence length="381" mass="44241">MARKYKLGITFNLETDVADIWSNGIHQNLVFLYQLFQHSSLVEDVTFVSWGPKNTTVPAAGFMLDGLDLKFATFDEVADELDVLIEGGLLLTPDHARRIHDKGGKVVSYKMGNDYIMDVETTIFARTPQRVLNGTVFDRIWTLPHHENTNRSYLSIMNRCPLHVVPYIWAPTFCDMVIKNIKEKHNIDFGYKPNGESVGKRISSFEPNIFIFKNSFIPVLICEQAYRTAPEKIKHAYMCNTYKIKDHKTFFNFIGRTNIVRDGIMTVEKRYQMPDFLGRYTDIVVAHQWENGLNNAFNDILYGGYPFIHNSTLLPKGVGYYYDQFDAFEGAKVLLDVIDNHDKNHHQYTKRANEYLDSLHPTNPVNIYYYEKELKRLFEDD</sequence>
<name>A0A2M8RXV3_9PAST</name>
<accession>A0A2M8RXV3</accession>
<dbReference type="RefSeq" id="WP_100295927.1">
    <property type="nucleotide sequence ID" value="NZ_PHGZ01000005.1"/>
</dbReference>
<evidence type="ECO:0000313" key="2">
    <source>
        <dbReference type="Proteomes" id="UP000230282"/>
    </source>
</evidence>
<comment type="caution">
    <text evidence="1">The sequence shown here is derived from an EMBL/GenBank/DDBJ whole genome shotgun (WGS) entry which is preliminary data.</text>
</comment>
<dbReference type="AlphaFoldDB" id="A0A2M8RXV3"/>
<reference evidence="1 2" key="1">
    <citation type="submission" date="2017-11" db="EMBL/GenBank/DDBJ databases">
        <title>Reclassification of Bisgaard taxon 5 as Caviibacterium pharyngocola gen. nov., sp. nov.</title>
        <authorList>
            <person name="Christensen H."/>
        </authorList>
    </citation>
    <scope>NUCLEOTIDE SEQUENCE [LARGE SCALE GENOMIC DNA]</scope>
    <source>
        <strain evidence="1 2">7_3</strain>
    </source>
</reference>
<proteinExistence type="predicted"/>
<dbReference type="EMBL" id="PHGZ01000005">
    <property type="protein sequence ID" value="PJG83723.1"/>
    <property type="molecule type" value="Genomic_DNA"/>
</dbReference>
<dbReference type="Pfam" id="PF10933">
    <property type="entry name" value="DUF2827"/>
    <property type="match status" value="1"/>
</dbReference>
<gene>
    <name evidence="1" type="ORF">CVP04_02370</name>
</gene>
<evidence type="ECO:0000313" key="1">
    <source>
        <dbReference type="EMBL" id="PJG83723.1"/>
    </source>
</evidence>
<protein>
    <submittedName>
        <fullName evidence="1">DUF2827 domain-containing protein</fullName>
    </submittedName>
</protein>